<name>A0A833A0E8_9EURY</name>
<dbReference type="SUPFAM" id="SSF69322">
    <property type="entry name" value="Tricorn protease domain 2"/>
    <property type="match status" value="1"/>
</dbReference>
<dbReference type="Pfam" id="PF09826">
    <property type="entry name" value="Beta_propel"/>
    <property type="match status" value="1"/>
</dbReference>
<dbReference type="PIRSF" id="PIRSF006425">
    <property type="entry name" value="UCP006425_WD40"/>
    <property type="match status" value="1"/>
</dbReference>
<evidence type="ECO:0008006" key="3">
    <source>
        <dbReference type="Google" id="ProtNLM"/>
    </source>
</evidence>
<accession>A0A833A0E8</accession>
<dbReference type="Proteomes" id="UP000623215">
    <property type="component" value="Unassembled WGS sequence"/>
</dbReference>
<proteinExistence type="predicted"/>
<dbReference type="InterPro" id="IPR014441">
    <property type="entry name" value="UCP006425_b-propeller"/>
</dbReference>
<sequence>MRKLFLIMVFLLFLSGCLQRWEMEKVEEFKVVKADEKNFRYFVTRLESGGYSYTPFLNIKKSPTPLTLESPASKGETPIVIERYSKTNVQVEGIDEGDIVKTDGRYIYFSPEADVKIMYHVYPSPWRRKTYIVEAFPPASAEVVGNISHGGILYLYNDTLIVIEGDKILGYNVSSPRNPRLKWKMDIEGTYVDSRLYSGKLYLVVRKEEIKYPLPWRDMKIKDYYIPILPPTVSYNFEGSYIVSSVDLDSGNISKVVALPGSRNTVVYMSENKIYLAYYLGPNIKRLYLNFIEENRERYFPEDVRNTLRHVIDSKYFSDDAKFLEVNRIVDNYLRTLNREEALNLRNTMEKDFQDYLEEHWEELEKTGIVGIDVDTFQVKSGSVPGRLINSYAMDEYRGYLRVATTVGDFWGYRDRSTNNIYVLKDLKVYGKLTGLARGERIYGVRFMGDVAYLVTYREKDPLFVIDLSDPRNPKLLGKLKIPGYSTYLHPIDSSRLIGVGRDERGMLKVSLFNVENKTNPVEVDRFILPKYWSPVLYNPHAFLWDGEKKVFVIPAGDSCYIFRIEGDRISLEMEDVHRGNVLRSLYINHYLYTLSNREIHIIDMEDWKVVKKVTIQEPREIWIWIKNN</sequence>
<dbReference type="InterPro" id="IPR019198">
    <property type="entry name" value="Beta_propeller_containing"/>
</dbReference>
<protein>
    <recommendedName>
        <fullName evidence="3">Beta propeller domain protein</fullName>
    </recommendedName>
</protein>
<dbReference type="PROSITE" id="PS51257">
    <property type="entry name" value="PROKAR_LIPOPROTEIN"/>
    <property type="match status" value="1"/>
</dbReference>
<gene>
    <name evidence="1" type="ORF">EYH55_00895</name>
</gene>
<dbReference type="AlphaFoldDB" id="A0A833A0E8"/>
<evidence type="ECO:0000313" key="2">
    <source>
        <dbReference type="Proteomes" id="UP000623215"/>
    </source>
</evidence>
<organism evidence="1 2">
    <name type="scientific">Methanothermococcus okinawensis</name>
    <dbReference type="NCBI Taxonomy" id="155863"/>
    <lineage>
        <taxon>Archaea</taxon>
        <taxon>Methanobacteriati</taxon>
        <taxon>Methanobacteriota</taxon>
        <taxon>Methanomada group</taxon>
        <taxon>Methanococci</taxon>
        <taxon>Methanococcales</taxon>
        <taxon>Methanococcaceae</taxon>
        <taxon>Methanothermococcus</taxon>
    </lineage>
</organism>
<evidence type="ECO:0000313" key="1">
    <source>
        <dbReference type="EMBL" id="HIQ32029.1"/>
    </source>
</evidence>
<comment type="caution">
    <text evidence="1">The sequence shown here is derived from an EMBL/GenBank/DDBJ whole genome shotgun (WGS) entry which is preliminary data.</text>
</comment>
<dbReference type="EMBL" id="DQVW01000012">
    <property type="protein sequence ID" value="HIQ32029.1"/>
    <property type="molecule type" value="Genomic_DNA"/>
</dbReference>
<reference evidence="1" key="1">
    <citation type="journal article" date="2020" name="ISME J.">
        <title>Gammaproteobacteria mediating utilization of methyl-, sulfur- and petroleum organic compounds in deep ocean hydrothermal plumes.</title>
        <authorList>
            <person name="Zhou Z."/>
            <person name="Liu Y."/>
            <person name="Pan J."/>
            <person name="Cron B.R."/>
            <person name="Toner B.M."/>
            <person name="Anantharaman K."/>
            <person name="Breier J.A."/>
            <person name="Dick G.J."/>
            <person name="Li M."/>
        </authorList>
    </citation>
    <scope>NUCLEOTIDE SEQUENCE</scope>
    <source>
        <strain evidence="1">SZUA-1534</strain>
    </source>
</reference>